<organism evidence="1 2">
    <name type="scientific">Taklimakanibacter albus</name>
    <dbReference type="NCBI Taxonomy" id="2800327"/>
    <lineage>
        <taxon>Bacteria</taxon>
        <taxon>Pseudomonadati</taxon>
        <taxon>Pseudomonadota</taxon>
        <taxon>Alphaproteobacteria</taxon>
        <taxon>Hyphomicrobiales</taxon>
        <taxon>Aestuariivirgaceae</taxon>
        <taxon>Taklimakanibacter</taxon>
    </lineage>
</organism>
<dbReference type="Proteomes" id="UP000616151">
    <property type="component" value="Unassembled WGS sequence"/>
</dbReference>
<evidence type="ECO:0000313" key="1">
    <source>
        <dbReference type="EMBL" id="MBK1867655.1"/>
    </source>
</evidence>
<comment type="caution">
    <text evidence="1">The sequence shown here is derived from an EMBL/GenBank/DDBJ whole genome shotgun (WGS) entry which is preliminary data.</text>
</comment>
<dbReference type="EMBL" id="JAENHL010000007">
    <property type="protein sequence ID" value="MBK1867655.1"/>
    <property type="molecule type" value="Genomic_DNA"/>
</dbReference>
<sequence length="288" mass="31097">MTTPDTTSGWVKAAVLMIAAAMIFAVLDGLSKVIANDQSVGQIVWARYTFAIPVLIWASPGTEWRTLFRTRERKNQIIRGLIPLSISISMVLAVRHLPLADATVILYMGPLLVVALSQPLLGEKVRLSAWIGVFAGFLAVLIVTRPGVSDISLYALFPIAAALFYAFFQIFTRKLGAAGERPETTLAWTLAIGMAISTPLAAFTWEPISSLNWLIMIALGLTFGLAQIFIIRAFALAPANRLAPFSYAQIIGAVLFGVVVFGALPDLWTWLGIALIIGAGLYVMKSCG</sequence>
<keyword evidence="2" id="KW-1185">Reference proteome</keyword>
<reference evidence="1" key="1">
    <citation type="submission" date="2021-01" db="EMBL/GenBank/DDBJ databases">
        <authorList>
            <person name="Sun Q."/>
        </authorList>
    </citation>
    <scope>NUCLEOTIDE SEQUENCE</scope>
    <source>
        <strain evidence="1">YIM B02566</strain>
    </source>
</reference>
<proteinExistence type="predicted"/>
<accession>A0ACC5R4V3</accession>
<name>A0ACC5R4V3_9HYPH</name>
<gene>
    <name evidence="1" type="ORF">JHL16_14955</name>
</gene>
<evidence type="ECO:0000313" key="2">
    <source>
        <dbReference type="Proteomes" id="UP000616151"/>
    </source>
</evidence>
<protein>
    <submittedName>
        <fullName evidence="1">DMT family transporter</fullName>
    </submittedName>
</protein>